<dbReference type="EMBL" id="JBHUCX010000013">
    <property type="protein sequence ID" value="MFD1673700.1"/>
    <property type="molecule type" value="Genomic_DNA"/>
</dbReference>
<dbReference type="InterPro" id="IPR012347">
    <property type="entry name" value="Ferritin-like"/>
</dbReference>
<evidence type="ECO:0000313" key="2">
    <source>
        <dbReference type="Proteomes" id="UP001597079"/>
    </source>
</evidence>
<organism evidence="1 2">
    <name type="scientific">Alicyclobacillus fodiniaquatilis</name>
    <dbReference type="NCBI Taxonomy" id="1661150"/>
    <lineage>
        <taxon>Bacteria</taxon>
        <taxon>Bacillati</taxon>
        <taxon>Bacillota</taxon>
        <taxon>Bacilli</taxon>
        <taxon>Bacillales</taxon>
        <taxon>Alicyclobacillaceae</taxon>
        <taxon>Alicyclobacillus</taxon>
    </lineage>
</organism>
<dbReference type="Gene3D" id="1.20.1260.10">
    <property type="match status" value="1"/>
</dbReference>
<dbReference type="RefSeq" id="WP_377941186.1">
    <property type="nucleotide sequence ID" value="NZ_JBHUCX010000013.1"/>
</dbReference>
<gene>
    <name evidence="1" type="ORF">ACFSB2_03125</name>
</gene>
<proteinExistence type="predicted"/>
<keyword evidence="2" id="KW-1185">Reference proteome</keyword>
<name>A0ABW4JE30_9BACL</name>
<comment type="caution">
    <text evidence="1">The sequence shown here is derived from an EMBL/GenBank/DDBJ whole genome shotgun (WGS) entry which is preliminary data.</text>
</comment>
<protein>
    <submittedName>
        <fullName evidence="1">Spore coat protein</fullName>
    </submittedName>
</protein>
<keyword evidence="1" id="KW-0946">Virion</keyword>
<keyword evidence="1" id="KW-0167">Capsid protein</keyword>
<dbReference type="Proteomes" id="UP001597079">
    <property type="component" value="Unassembled WGS sequence"/>
</dbReference>
<reference evidence="2" key="1">
    <citation type="journal article" date="2019" name="Int. J. Syst. Evol. Microbiol.">
        <title>The Global Catalogue of Microorganisms (GCM) 10K type strain sequencing project: providing services to taxonomists for standard genome sequencing and annotation.</title>
        <authorList>
            <consortium name="The Broad Institute Genomics Platform"/>
            <consortium name="The Broad Institute Genome Sequencing Center for Infectious Disease"/>
            <person name="Wu L."/>
            <person name="Ma J."/>
        </authorList>
    </citation>
    <scope>NUCLEOTIDE SEQUENCE [LARGE SCALE GENOMIC DNA]</scope>
    <source>
        <strain evidence="2">CGMCC 1.12286</strain>
    </source>
</reference>
<evidence type="ECO:0000313" key="1">
    <source>
        <dbReference type="EMBL" id="MFD1673700.1"/>
    </source>
</evidence>
<accession>A0ABW4JE30</accession>
<sequence>MQQPNHLAAHEMMEIHELLNFKTICAAKAKAMDGLVTDKHLKQLIQQDLQQSLEALNILQALLTRAQTQ</sequence>